<dbReference type="Gene3D" id="1.10.1030.10">
    <property type="entry name" value="Carbamoyl-phosphate synthetase, large subunit oligomerisation domain"/>
    <property type="match status" value="1"/>
</dbReference>
<evidence type="ECO:0000256" key="7">
    <source>
        <dbReference type="ARBA" id="ARBA00047359"/>
    </source>
</evidence>
<evidence type="ECO:0000256" key="3">
    <source>
        <dbReference type="ARBA" id="ARBA00022737"/>
    </source>
</evidence>
<feature type="domain" description="ATP-grasp" evidence="9">
    <location>
        <begin position="134"/>
        <end position="330"/>
    </location>
</feature>
<accession>A0ABN6HZ47</accession>
<evidence type="ECO:0000256" key="6">
    <source>
        <dbReference type="ARBA" id="ARBA00044063"/>
    </source>
</evidence>
<keyword evidence="2" id="KW-0436">Ligase</keyword>
<dbReference type="SMART" id="SM01096">
    <property type="entry name" value="CPSase_L_D3"/>
    <property type="match status" value="1"/>
</dbReference>
<evidence type="ECO:0000256" key="5">
    <source>
        <dbReference type="ARBA" id="ARBA00022840"/>
    </source>
</evidence>
<evidence type="ECO:0000313" key="10">
    <source>
        <dbReference type="EMBL" id="BCY28647.1"/>
    </source>
</evidence>
<dbReference type="SUPFAM" id="SSF56059">
    <property type="entry name" value="Glutathione synthetase ATP-binding domain-like"/>
    <property type="match status" value="2"/>
</dbReference>
<dbReference type="RefSeq" id="WP_221257763.1">
    <property type="nucleotide sequence ID" value="NZ_AP024749.1"/>
</dbReference>
<keyword evidence="4 8" id="KW-0547">Nucleotide-binding</keyword>
<dbReference type="InterPro" id="IPR016185">
    <property type="entry name" value="PreATP-grasp_dom_sf"/>
</dbReference>
<dbReference type="EMBL" id="AP024749">
    <property type="protein sequence ID" value="BCY28647.1"/>
    <property type="molecule type" value="Genomic_DNA"/>
</dbReference>
<dbReference type="Pfam" id="PF02786">
    <property type="entry name" value="CPSase_L_D2"/>
    <property type="match status" value="2"/>
</dbReference>
<dbReference type="InterPro" id="IPR005480">
    <property type="entry name" value="CPSase_lsu_oligo"/>
</dbReference>
<dbReference type="NCBIfam" id="NF003671">
    <property type="entry name" value="PRK05294.1"/>
    <property type="match status" value="1"/>
</dbReference>
<organism evidence="10 11">
    <name type="scientific">Flavobacterium okayamense</name>
    <dbReference type="NCBI Taxonomy" id="2830782"/>
    <lineage>
        <taxon>Bacteria</taxon>
        <taxon>Pseudomonadati</taxon>
        <taxon>Bacteroidota</taxon>
        <taxon>Flavobacteriia</taxon>
        <taxon>Flavobacteriales</taxon>
        <taxon>Flavobacteriaceae</taxon>
        <taxon>Flavobacterium</taxon>
    </lineage>
</organism>
<evidence type="ECO:0000256" key="2">
    <source>
        <dbReference type="ARBA" id="ARBA00022598"/>
    </source>
</evidence>
<dbReference type="InterPro" id="IPR005479">
    <property type="entry name" value="CPAse_ATP-bd"/>
</dbReference>
<dbReference type="NCBIfam" id="NF009455">
    <property type="entry name" value="PRK12815.1"/>
    <property type="match status" value="1"/>
</dbReference>
<dbReference type="SUPFAM" id="SSF52440">
    <property type="entry name" value="PreATP-grasp domain"/>
    <property type="match status" value="2"/>
</dbReference>
<dbReference type="InterPro" id="IPR011761">
    <property type="entry name" value="ATP-grasp"/>
</dbReference>
<name>A0ABN6HZ47_9FLAO</name>
<evidence type="ECO:0000256" key="8">
    <source>
        <dbReference type="PROSITE-ProRule" id="PRU00409"/>
    </source>
</evidence>
<keyword evidence="5 8" id="KW-0067">ATP-binding</keyword>
<dbReference type="PROSITE" id="PS51257">
    <property type="entry name" value="PROKAR_LIPOPROTEIN"/>
    <property type="match status" value="1"/>
</dbReference>
<gene>
    <name evidence="10" type="primary">carB</name>
    <name evidence="10" type="ORF">KK2020170_15150</name>
</gene>
<comment type="similarity">
    <text evidence="1">Belongs to the CarB family.</text>
</comment>
<dbReference type="Gene3D" id="3.40.50.20">
    <property type="match status" value="2"/>
</dbReference>
<evidence type="ECO:0000256" key="4">
    <source>
        <dbReference type="ARBA" id="ARBA00022741"/>
    </source>
</evidence>
<protein>
    <recommendedName>
        <fullName evidence="6">carbamoyl-phosphate synthase (ammonia)</fullName>
        <ecNumber evidence="6">6.3.4.16</ecNumber>
    </recommendedName>
</protein>
<dbReference type="NCBIfam" id="TIGR01369">
    <property type="entry name" value="CPSaseII_lrg"/>
    <property type="match status" value="1"/>
</dbReference>
<dbReference type="InterPro" id="IPR006275">
    <property type="entry name" value="CPSase_lsu"/>
</dbReference>
<evidence type="ECO:0000313" key="11">
    <source>
        <dbReference type="Proteomes" id="UP000825258"/>
    </source>
</evidence>
<sequence length="951" mass="106106">MPKDNSIKSVLIIGSGPIVIGQACEFDYSGSQSLRSLREDGIETILINSNPATIMTDPSMADHVYLKPLTTKSIIEILKAHPQIDAVLPTMGGQTALNLAIEADEKGIWKDFGVKLIGVDIDAINITEDREQFRNLMEKIGVPMAPQATANSFLKGKEIAQKFGFPLCIRSSFTLGGAGAAIVYDEKDYDKLLTHGLEVSPIHEVMIDKALLGWKEYELELLRDSNDNVVIICTIENMDPMGIHTGDSITVAPAMTLSDTTFQKMRDMAIHMMRSIGDFAGGCNVQFAVSPDEKEDIIAIEINPRVSRSSALASKATGYPIAKIATKLALGYTLDELNNQITKSTSALFEPTLDYVIVKIPRWNFDKFEGADRTLGLQMKSVGEVMGIGRSFQEALHKATQSLEIKRNGLGADGKGYKNYEQIIEKLTYASWDRVFVIYDAIAMGIPLSRIHEITKIDMWFLKQYEELFHLEKEISNYKVDTLPKELLLEAKQKGYGDRQIAHMVGCLESQVYKLREEMGVKRVYKLVDTCAAEFKAQTPYYYSTFEAEIEKADGTRYVANESIVTDKKKVVVLGSGPNRIGQGIEFDYSCVHGVLAAKEVGYETIMINCNPETVSTDFDTADKLYFEPVFWEHIYDIIQHEKPEGVIVQLGGQTALKLAEKLDKYGIKIIGTSFEALDLAEDRGRFSELLTELKIPFPKFGVAENAEEASKLADTLDFPLLVRPSYVLGGQGMKIVINKQELEEHVIEILKHIPNNKLLLDHYLDGAIEAEADAICDADGNVYIIGIMEHIEPCGVHSGDSNATLPPFNLGEFVMQQIKDHTHKIAKALKTVGLINIQFAVKDDTVYIIEANPRASRTVPFIAKAYGEPYVNYATKVMLGEKKVTDFTFNPQLKGYAIKQPVFSFNKFANVNKALGPEMKSTGESILFIDDLKDDQFYELYSRRKMYLTR</sequence>
<keyword evidence="3" id="KW-0677">Repeat</keyword>
<dbReference type="PROSITE" id="PS00867">
    <property type="entry name" value="CPSASE_2"/>
    <property type="match status" value="1"/>
</dbReference>
<dbReference type="InterPro" id="IPR036897">
    <property type="entry name" value="CarbamoylP_synth_lsu_oligo_sf"/>
</dbReference>
<dbReference type="Gene3D" id="3.30.1490.20">
    <property type="entry name" value="ATP-grasp fold, A domain"/>
    <property type="match status" value="2"/>
</dbReference>
<dbReference type="PRINTS" id="PR00098">
    <property type="entry name" value="CPSASE"/>
</dbReference>
<dbReference type="Gene3D" id="3.30.470.20">
    <property type="entry name" value="ATP-grasp fold, B domain"/>
    <property type="match status" value="2"/>
</dbReference>
<dbReference type="Pfam" id="PF02787">
    <property type="entry name" value="CPSase_L_D3"/>
    <property type="match status" value="1"/>
</dbReference>
<dbReference type="PANTHER" id="PTHR11405">
    <property type="entry name" value="CARBAMOYLTRANSFERASE FAMILY MEMBER"/>
    <property type="match status" value="1"/>
</dbReference>
<reference evidence="10 11" key="1">
    <citation type="submission" date="2021-06" db="EMBL/GenBank/DDBJ databases">
        <title>Whole genome sequences of Flavobacterium sp. KK2020170 and assembly.</title>
        <authorList>
            <person name="Kitahara K."/>
            <person name="Miyoshi S."/>
            <person name="Uesaka K."/>
        </authorList>
    </citation>
    <scope>NUCLEOTIDE SEQUENCE [LARGE SCALE GENOMIC DNA]</scope>
    <source>
        <strain evidence="10 11">KK2020170</strain>
    </source>
</reference>
<dbReference type="Proteomes" id="UP000825258">
    <property type="component" value="Chromosome"/>
</dbReference>
<dbReference type="Pfam" id="PF25596">
    <property type="entry name" value="CPSase_L_D1"/>
    <property type="match status" value="2"/>
</dbReference>
<evidence type="ECO:0000256" key="1">
    <source>
        <dbReference type="ARBA" id="ARBA00009799"/>
    </source>
</evidence>
<dbReference type="InterPro" id="IPR005483">
    <property type="entry name" value="CPSase_dom"/>
</dbReference>
<dbReference type="PROSITE" id="PS00866">
    <property type="entry name" value="CPSASE_1"/>
    <property type="match status" value="1"/>
</dbReference>
<keyword evidence="11" id="KW-1185">Reference proteome</keyword>
<dbReference type="EC" id="6.3.4.16" evidence="6"/>
<proteinExistence type="inferred from homology"/>
<dbReference type="InterPro" id="IPR013815">
    <property type="entry name" value="ATP_grasp_subdomain_1"/>
</dbReference>
<dbReference type="SUPFAM" id="SSF48108">
    <property type="entry name" value="Carbamoyl phosphate synthetase, large subunit connection domain"/>
    <property type="match status" value="1"/>
</dbReference>
<evidence type="ECO:0000259" key="9">
    <source>
        <dbReference type="PROSITE" id="PS50975"/>
    </source>
</evidence>
<comment type="catalytic activity">
    <reaction evidence="7">
        <text>hydrogencarbonate + NH4(+) + 2 ATP = carbamoyl phosphate + 2 ADP + phosphate + 2 H(+)</text>
        <dbReference type="Rhea" id="RHEA:18029"/>
        <dbReference type="ChEBI" id="CHEBI:15378"/>
        <dbReference type="ChEBI" id="CHEBI:17544"/>
        <dbReference type="ChEBI" id="CHEBI:28938"/>
        <dbReference type="ChEBI" id="CHEBI:30616"/>
        <dbReference type="ChEBI" id="CHEBI:43474"/>
        <dbReference type="ChEBI" id="CHEBI:58228"/>
        <dbReference type="ChEBI" id="CHEBI:456216"/>
        <dbReference type="EC" id="6.3.4.16"/>
    </reaction>
</comment>
<feature type="domain" description="ATP-grasp" evidence="9">
    <location>
        <begin position="688"/>
        <end position="880"/>
    </location>
</feature>
<dbReference type="PROSITE" id="PS50975">
    <property type="entry name" value="ATP_GRASP"/>
    <property type="match status" value="2"/>
</dbReference>
<dbReference type="InterPro" id="IPR058047">
    <property type="entry name" value="CPSase_preATP-grasp"/>
</dbReference>
<dbReference type="PANTHER" id="PTHR11405:SF53">
    <property type="entry name" value="CARBAMOYL-PHOSPHATE SYNTHASE [AMMONIA], MITOCHONDRIAL"/>
    <property type="match status" value="1"/>
</dbReference>